<comment type="cofactor">
    <cofactor evidence="1">
        <name>[4Fe-4S] cluster</name>
        <dbReference type="ChEBI" id="CHEBI:49883"/>
    </cofactor>
</comment>
<dbReference type="PANTHER" id="PTHR39163">
    <property type="entry name" value="FERREDOXIN"/>
    <property type="match status" value="1"/>
</dbReference>
<protein>
    <submittedName>
        <fullName evidence="3">Ferredoxin</fullName>
    </submittedName>
</protein>
<evidence type="ECO:0000259" key="2">
    <source>
        <dbReference type="PROSITE" id="PS51379"/>
    </source>
</evidence>
<comment type="caution">
    <text evidence="3">The sequence shown here is derived from an EMBL/GenBank/DDBJ whole genome shotgun (WGS) entry which is preliminary data.</text>
</comment>
<dbReference type="Proteomes" id="UP000297891">
    <property type="component" value="Unassembled WGS sequence"/>
</dbReference>
<name>A0A2M9Y2D7_9LEPT</name>
<dbReference type="Gene3D" id="3.30.70.20">
    <property type="match status" value="1"/>
</dbReference>
<evidence type="ECO:0000313" key="4">
    <source>
        <dbReference type="Proteomes" id="UP000297891"/>
    </source>
</evidence>
<evidence type="ECO:0000313" key="3">
    <source>
        <dbReference type="EMBL" id="TGK91622.1"/>
    </source>
</evidence>
<dbReference type="InterPro" id="IPR017896">
    <property type="entry name" value="4Fe4S_Fe-S-bd"/>
</dbReference>
<dbReference type="PROSITE" id="PS51379">
    <property type="entry name" value="4FE4S_FER_2"/>
    <property type="match status" value="1"/>
</dbReference>
<dbReference type="EMBL" id="RQFP01000014">
    <property type="protein sequence ID" value="TGK91622.1"/>
    <property type="molecule type" value="Genomic_DNA"/>
</dbReference>
<accession>A0A2M9Y2D7</accession>
<gene>
    <name evidence="3" type="ORF">EHQ30_15550</name>
</gene>
<proteinExistence type="predicted"/>
<reference evidence="3" key="1">
    <citation type="journal article" date="2019" name="PLoS Negl. Trop. Dis.">
        <title>Revisiting the worldwide diversity of Leptospira species in the environment.</title>
        <authorList>
            <person name="Vincent A.T."/>
            <person name="Schiettekatte O."/>
            <person name="Bourhy P."/>
            <person name="Veyrier F.J."/>
            <person name="Picardeau M."/>
        </authorList>
    </citation>
    <scope>NUCLEOTIDE SEQUENCE [LARGE SCALE GENOMIC DNA]</scope>
    <source>
        <strain evidence="3">201800277</strain>
    </source>
</reference>
<keyword evidence="4" id="KW-1185">Reference proteome</keyword>
<dbReference type="Pfam" id="PF13459">
    <property type="entry name" value="Fer4_15"/>
    <property type="match status" value="1"/>
</dbReference>
<evidence type="ECO:0000256" key="1">
    <source>
        <dbReference type="ARBA" id="ARBA00001966"/>
    </source>
</evidence>
<dbReference type="PANTHER" id="PTHR39163:SF1">
    <property type="entry name" value="FERREDOXIN"/>
    <property type="match status" value="1"/>
</dbReference>
<dbReference type="SUPFAM" id="SSF54862">
    <property type="entry name" value="4Fe-4S ferredoxins"/>
    <property type="match status" value="1"/>
</dbReference>
<sequence length="72" mass="8326">MRKAYVDKDNCTSCNQCADNMPKYFMMDEDDVSQTHIAGESINDAAIPEEDEKKVQKEMDECPGECIHWKKH</sequence>
<dbReference type="RefSeq" id="WP_100790127.1">
    <property type="nucleotide sequence ID" value="NZ_NPDQ01000003.1"/>
</dbReference>
<feature type="domain" description="4Fe-4S ferredoxin-type" evidence="2">
    <location>
        <begin position="2"/>
        <end position="30"/>
    </location>
</feature>
<dbReference type="InterPro" id="IPR052395">
    <property type="entry name" value="ET_Ferredoxin"/>
</dbReference>
<dbReference type="AlphaFoldDB" id="A0A2M9Y2D7"/>
<dbReference type="OrthoDB" id="9803319at2"/>
<organism evidence="3 4">
    <name type="scientific">Leptospira brenneri</name>
    <dbReference type="NCBI Taxonomy" id="2023182"/>
    <lineage>
        <taxon>Bacteria</taxon>
        <taxon>Pseudomonadati</taxon>
        <taxon>Spirochaetota</taxon>
        <taxon>Spirochaetia</taxon>
        <taxon>Leptospirales</taxon>
        <taxon>Leptospiraceae</taxon>
        <taxon>Leptospira</taxon>
    </lineage>
</organism>